<comment type="caution">
    <text evidence="2">The sequence shown here is derived from an EMBL/GenBank/DDBJ whole genome shotgun (WGS) entry which is preliminary data.</text>
</comment>
<dbReference type="EMBL" id="LAYC01000002">
    <property type="protein sequence ID" value="KYK57038.1"/>
    <property type="molecule type" value="Genomic_DNA"/>
</dbReference>
<gene>
    <name evidence="2" type="ORF">DCS_04045</name>
</gene>
<name>A0A151GIX5_DRECN</name>
<evidence type="ECO:0000313" key="2">
    <source>
        <dbReference type="EMBL" id="KYK57038.1"/>
    </source>
</evidence>
<dbReference type="RefSeq" id="XP_040656390.1">
    <property type="nucleotide sequence ID" value="XM_040801357.1"/>
</dbReference>
<evidence type="ECO:0000256" key="1">
    <source>
        <dbReference type="SAM" id="MobiDB-lite"/>
    </source>
</evidence>
<dbReference type="GeneID" id="63716688"/>
<dbReference type="Proteomes" id="UP000076580">
    <property type="component" value="Chromosome 02"/>
</dbReference>
<dbReference type="InParanoid" id="A0A151GIX5"/>
<dbReference type="AlphaFoldDB" id="A0A151GIX5"/>
<proteinExistence type="predicted"/>
<keyword evidence="3" id="KW-1185">Reference proteome</keyword>
<accession>A0A151GIX5</accession>
<evidence type="ECO:0000313" key="3">
    <source>
        <dbReference type="Proteomes" id="UP000076580"/>
    </source>
</evidence>
<reference evidence="2 3" key="1">
    <citation type="journal article" date="2016" name="Sci. Rep.">
        <title>Insights into Adaptations to a Near-Obligate Nematode Endoparasitic Lifestyle from the Finished Genome of Drechmeria coniospora.</title>
        <authorList>
            <person name="Zhang L."/>
            <person name="Zhou Z."/>
            <person name="Guo Q."/>
            <person name="Fokkens L."/>
            <person name="Miskei M."/>
            <person name="Pocsi I."/>
            <person name="Zhang W."/>
            <person name="Chen M."/>
            <person name="Wang L."/>
            <person name="Sun Y."/>
            <person name="Donzelli B.G."/>
            <person name="Gibson D.M."/>
            <person name="Nelson D.R."/>
            <person name="Luo J.G."/>
            <person name="Rep M."/>
            <person name="Liu H."/>
            <person name="Yang S."/>
            <person name="Wang J."/>
            <person name="Krasnoff S.B."/>
            <person name="Xu Y."/>
            <person name="Molnar I."/>
            <person name="Lin M."/>
        </authorList>
    </citation>
    <scope>NUCLEOTIDE SEQUENCE [LARGE SCALE GENOMIC DNA]</scope>
    <source>
        <strain evidence="2 3">ARSEF 6962</strain>
    </source>
</reference>
<organism evidence="2 3">
    <name type="scientific">Drechmeria coniospora</name>
    <name type="common">Nematophagous fungus</name>
    <name type="synonym">Meria coniospora</name>
    <dbReference type="NCBI Taxonomy" id="98403"/>
    <lineage>
        <taxon>Eukaryota</taxon>
        <taxon>Fungi</taxon>
        <taxon>Dikarya</taxon>
        <taxon>Ascomycota</taxon>
        <taxon>Pezizomycotina</taxon>
        <taxon>Sordariomycetes</taxon>
        <taxon>Hypocreomycetidae</taxon>
        <taxon>Hypocreales</taxon>
        <taxon>Ophiocordycipitaceae</taxon>
        <taxon>Drechmeria</taxon>
    </lineage>
</organism>
<protein>
    <submittedName>
        <fullName evidence="2">Uncharacterized protein</fullName>
    </submittedName>
</protein>
<feature type="region of interest" description="Disordered" evidence="1">
    <location>
        <begin position="25"/>
        <end position="49"/>
    </location>
</feature>
<sequence length="164" mass="18619">MALARSGSLRRSLLRFRVLKLPPSRSRSPGRLLPLQGHSRGQNLDAPSPRWRLTFDDKRSRISRPSIVRFRRDHHRSNILFCLSQTLIEASSSPTVIINHTNNPSQGFAMCPSQRTQQPAARRVQYMWICHNCAGGTMLYDTTPACVFCGHIRCAYCVVSRDLV</sequence>